<evidence type="ECO:0000259" key="1">
    <source>
        <dbReference type="Pfam" id="PF13817"/>
    </source>
</evidence>
<dbReference type="InterPro" id="IPR039552">
    <property type="entry name" value="IS66_C"/>
</dbReference>
<organism evidence="2 3">
    <name type="scientific">Roseovarius ramblicola</name>
    <dbReference type="NCBI Taxonomy" id="2022336"/>
    <lineage>
        <taxon>Bacteria</taxon>
        <taxon>Pseudomonadati</taxon>
        <taxon>Pseudomonadota</taxon>
        <taxon>Alphaproteobacteria</taxon>
        <taxon>Rhodobacterales</taxon>
        <taxon>Roseobacteraceae</taxon>
        <taxon>Roseovarius</taxon>
    </lineage>
</organism>
<dbReference type="RefSeq" id="WP_377067049.1">
    <property type="nucleotide sequence ID" value="NZ_JBHMEC010000006.1"/>
</dbReference>
<keyword evidence="3" id="KW-1185">Reference proteome</keyword>
<sequence>MKIEACFWFVIERPLLSVGLPTGGGAAISYPLIETATLNVVDPKVWLADALAYIQDYKIIHVDDLLPWKLSNHAA</sequence>
<accession>A0ABV5HWL1</accession>
<dbReference type="Proteomes" id="UP001589670">
    <property type="component" value="Unassembled WGS sequence"/>
</dbReference>
<evidence type="ECO:0000313" key="3">
    <source>
        <dbReference type="Proteomes" id="UP001589670"/>
    </source>
</evidence>
<proteinExistence type="predicted"/>
<feature type="domain" description="Transposase IS66 C-terminal" evidence="1">
    <location>
        <begin position="32"/>
        <end position="68"/>
    </location>
</feature>
<reference evidence="2 3" key="1">
    <citation type="submission" date="2024-09" db="EMBL/GenBank/DDBJ databases">
        <authorList>
            <person name="Sun Q."/>
            <person name="Mori K."/>
        </authorList>
    </citation>
    <scope>NUCLEOTIDE SEQUENCE [LARGE SCALE GENOMIC DNA]</scope>
    <source>
        <strain evidence="2 3">CECT 9424</strain>
    </source>
</reference>
<name>A0ABV5HWL1_9RHOB</name>
<dbReference type="Pfam" id="PF13817">
    <property type="entry name" value="DDE_Tnp_IS66_C"/>
    <property type="match status" value="1"/>
</dbReference>
<dbReference type="EMBL" id="JBHMEC010000006">
    <property type="protein sequence ID" value="MFB9148788.1"/>
    <property type="molecule type" value="Genomic_DNA"/>
</dbReference>
<protein>
    <submittedName>
        <fullName evidence="2">Transposase domain-containing protein</fullName>
    </submittedName>
</protein>
<gene>
    <name evidence="2" type="ORF">ACFFU4_03370</name>
</gene>
<comment type="caution">
    <text evidence="2">The sequence shown here is derived from an EMBL/GenBank/DDBJ whole genome shotgun (WGS) entry which is preliminary data.</text>
</comment>
<evidence type="ECO:0000313" key="2">
    <source>
        <dbReference type="EMBL" id="MFB9148788.1"/>
    </source>
</evidence>